<dbReference type="PANTHER" id="PTHR34404:SF3">
    <property type="entry name" value="REGULATORY PROTEIN, FMDB FAMILY"/>
    <property type="match status" value="1"/>
</dbReference>
<dbReference type="InterPro" id="IPR013429">
    <property type="entry name" value="Regulatory_FmdB_Zinc_ribbon"/>
</dbReference>
<name>A0A7C1JS40_9CHLR</name>
<feature type="domain" description="Putative regulatory protein FmdB zinc ribbon" evidence="2">
    <location>
        <begin position="1"/>
        <end position="45"/>
    </location>
</feature>
<dbReference type="EMBL" id="DSMG01000177">
    <property type="protein sequence ID" value="HDX33185.1"/>
    <property type="molecule type" value="Genomic_DNA"/>
</dbReference>
<dbReference type="NCBIfam" id="TIGR02605">
    <property type="entry name" value="CxxC_CxxC_SSSS"/>
    <property type="match status" value="1"/>
</dbReference>
<evidence type="ECO:0000313" key="3">
    <source>
        <dbReference type="EMBL" id="HDX33185.1"/>
    </source>
</evidence>
<organism evidence="3">
    <name type="scientific">Caldilinea aerophila</name>
    <dbReference type="NCBI Taxonomy" id="133453"/>
    <lineage>
        <taxon>Bacteria</taxon>
        <taxon>Bacillati</taxon>
        <taxon>Chloroflexota</taxon>
        <taxon>Caldilineae</taxon>
        <taxon>Caldilineales</taxon>
        <taxon>Caldilineaceae</taxon>
        <taxon>Caldilinea</taxon>
    </lineage>
</organism>
<sequence>MPIYEYYCFDCRKRVSLFFRTFSEASNEAAHCPVCAGNQLRRLVSRVAVLKSEESRLDDLADPSFMAGLENEDPRALASFMRKMSDEMGEPLDPEMTEVVERLERGESPESIEKAMPQLASDDQGEGEQREGDAVNL</sequence>
<accession>A0A7C1JS40</accession>
<dbReference type="Pfam" id="PF09723">
    <property type="entry name" value="Zn_ribbon_8"/>
    <property type="match status" value="1"/>
</dbReference>
<dbReference type="PANTHER" id="PTHR34404">
    <property type="entry name" value="REGULATORY PROTEIN, FMDB FAMILY"/>
    <property type="match status" value="1"/>
</dbReference>
<protein>
    <submittedName>
        <fullName evidence="3">Zinc ribbon domain-containing protein</fullName>
    </submittedName>
</protein>
<dbReference type="AlphaFoldDB" id="A0A7C1JS40"/>
<reference evidence="3" key="1">
    <citation type="journal article" date="2020" name="mSystems">
        <title>Genome- and Community-Level Interaction Insights into Carbon Utilization and Element Cycling Functions of Hydrothermarchaeota in Hydrothermal Sediment.</title>
        <authorList>
            <person name="Zhou Z."/>
            <person name="Liu Y."/>
            <person name="Xu W."/>
            <person name="Pan J."/>
            <person name="Luo Z.H."/>
            <person name="Li M."/>
        </authorList>
    </citation>
    <scope>NUCLEOTIDE SEQUENCE [LARGE SCALE GENOMIC DNA]</scope>
    <source>
        <strain evidence="3">SpSt-289</strain>
    </source>
</reference>
<feature type="compositionally biased region" description="Basic and acidic residues" evidence="1">
    <location>
        <begin position="127"/>
        <end position="137"/>
    </location>
</feature>
<feature type="compositionally biased region" description="Basic and acidic residues" evidence="1">
    <location>
        <begin position="101"/>
        <end position="113"/>
    </location>
</feature>
<comment type="caution">
    <text evidence="3">The sequence shown here is derived from an EMBL/GenBank/DDBJ whole genome shotgun (WGS) entry which is preliminary data.</text>
</comment>
<dbReference type="SMART" id="SM00834">
    <property type="entry name" value="CxxC_CXXC_SSSS"/>
    <property type="match status" value="1"/>
</dbReference>
<gene>
    <name evidence="3" type="ORF">ENQ20_17095</name>
</gene>
<evidence type="ECO:0000259" key="2">
    <source>
        <dbReference type="SMART" id="SM00834"/>
    </source>
</evidence>
<feature type="region of interest" description="Disordered" evidence="1">
    <location>
        <begin position="101"/>
        <end position="137"/>
    </location>
</feature>
<evidence type="ECO:0000256" key="1">
    <source>
        <dbReference type="SAM" id="MobiDB-lite"/>
    </source>
</evidence>
<proteinExistence type="predicted"/>